<comment type="subcellular location">
    <subcellularLocation>
        <location evidence="1">Cell membrane</location>
        <topology evidence="1">Multi-pass membrane protein</topology>
    </subcellularLocation>
</comment>
<keyword evidence="13" id="KW-1185">Reference proteome</keyword>
<dbReference type="GO" id="GO:0015086">
    <property type="term" value="F:cadmium ion transmembrane transporter activity"/>
    <property type="evidence" value="ECO:0007669"/>
    <property type="project" value="TreeGrafter"/>
</dbReference>
<evidence type="ECO:0000313" key="13">
    <source>
        <dbReference type="Proteomes" id="UP000011841"/>
    </source>
</evidence>
<feature type="transmembrane region" description="Helical" evidence="9">
    <location>
        <begin position="82"/>
        <end position="100"/>
    </location>
</feature>
<evidence type="ECO:0000259" key="10">
    <source>
        <dbReference type="Pfam" id="PF01545"/>
    </source>
</evidence>
<dbReference type="GO" id="GO:0015341">
    <property type="term" value="F:zinc efflux antiporter activity"/>
    <property type="evidence" value="ECO:0007669"/>
    <property type="project" value="TreeGrafter"/>
</dbReference>
<feature type="domain" description="Cation efflux protein cytoplasmic" evidence="11">
    <location>
        <begin position="214"/>
        <end position="291"/>
    </location>
</feature>
<feature type="domain" description="Cation efflux protein transmembrane" evidence="10">
    <location>
        <begin position="18"/>
        <end position="209"/>
    </location>
</feature>
<dbReference type="HOGENOM" id="CLU_013430_3_0_5"/>
<dbReference type="PANTHER" id="PTHR43840:SF15">
    <property type="entry name" value="MITOCHONDRIAL METAL TRANSPORTER 1-RELATED"/>
    <property type="match status" value="1"/>
</dbReference>
<feature type="transmembrane region" description="Helical" evidence="9">
    <location>
        <begin position="120"/>
        <end position="139"/>
    </location>
</feature>
<evidence type="ECO:0000256" key="7">
    <source>
        <dbReference type="ARBA" id="ARBA00023136"/>
    </source>
</evidence>
<dbReference type="InterPro" id="IPR027469">
    <property type="entry name" value="Cation_efflux_TMD_sf"/>
</dbReference>
<sequence>MRGEDTMHSQSLKLAVGSLVVGVIVLGLKYFAYWITGSVALYSDALESIVNVVTAGVALLAVRISAKPADANHPFGHHKVEYFSAVIEGVMIIVAALLIVHEAYGNLFNPRPFSAPVEGLAVNGFASVINAVWCWLLITRGKRVRSPALVADGRHLLTDVVSSGGVVIGLGLAVMLKLPILDPALALLVAVNILWSGWQVLKESTGGLMDEAVSDATLKRIRQIISEHADGALEAHDVRTRHAGKMTFIEFHLVVPGEMSVHQAHEICDRIEAALHEDDEHSWITIHVEPENKAKHSGVVVL</sequence>
<evidence type="ECO:0000256" key="3">
    <source>
        <dbReference type="ARBA" id="ARBA00022448"/>
    </source>
</evidence>
<dbReference type="FunFam" id="3.30.70.1350:FF:000002">
    <property type="entry name" value="Ferrous-iron efflux pump FieF"/>
    <property type="match status" value="1"/>
</dbReference>
<keyword evidence="5 9" id="KW-0812">Transmembrane</keyword>
<dbReference type="InterPro" id="IPR036837">
    <property type="entry name" value="Cation_efflux_CTD_sf"/>
</dbReference>
<dbReference type="Pfam" id="PF16916">
    <property type="entry name" value="ZT_dimer"/>
    <property type="match status" value="1"/>
</dbReference>
<dbReference type="InterPro" id="IPR050291">
    <property type="entry name" value="CDF_Transporter"/>
</dbReference>
<dbReference type="Gene3D" id="3.30.70.1350">
    <property type="entry name" value="Cation efflux protein, cytoplasmic domain"/>
    <property type="match status" value="1"/>
</dbReference>
<dbReference type="STRING" id="1245469.S58_29520"/>
<feature type="transmembrane region" description="Helical" evidence="9">
    <location>
        <begin position="12"/>
        <end position="33"/>
    </location>
</feature>
<dbReference type="EMBL" id="AP012603">
    <property type="protein sequence ID" value="BAM88953.1"/>
    <property type="molecule type" value="Genomic_DNA"/>
</dbReference>
<dbReference type="Proteomes" id="UP000011841">
    <property type="component" value="Chromosome"/>
</dbReference>
<dbReference type="NCBIfam" id="TIGR01297">
    <property type="entry name" value="CDF"/>
    <property type="match status" value="1"/>
</dbReference>
<accession>M4Z611</accession>
<dbReference type="eggNOG" id="COG0053">
    <property type="taxonomic scope" value="Bacteria"/>
</dbReference>
<dbReference type="PATRIC" id="fig|1245469.3.peg.3018"/>
<evidence type="ECO:0000256" key="1">
    <source>
        <dbReference type="ARBA" id="ARBA00004651"/>
    </source>
</evidence>
<keyword evidence="4" id="KW-1003">Cell membrane</keyword>
<keyword evidence="3" id="KW-0813">Transport</keyword>
<evidence type="ECO:0000313" key="12">
    <source>
        <dbReference type="EMBL" id="BAM88953.1"/>
    </source>
</evidence>
<proteinExistence type="inferred from homology"/>
<dbReference type="SUPFAM" id="SSF161111">
    <property type="entry name" value="Cation efflux protein transmembrane domain-like"/>
    <property type="match status" value="1"/>
</dbReference>
<keyword evidence="6 9" id="KW-1133">Transmembrane helix</keyword>
<organism evidence="12 13">
    <name type="scientific">Bradyrhizobium oligotrophicum S58</name>
    <dbReference type="NCBI Taxonomy" id="1245469"/>
    <lineage>
        <taxon>Bacteria</taxon>
        <taxon>Pseudomonadati</taxon>
        <taxon>Pseudomonadota</taxon>
        <taxon>Alphaproteobacteria</taxon>
        <taxon>Hyphomicrobiales</taxon>
        <taxon>Nitrobacteraceae</taxon>
        <taxon>Bradyrhizobium</taxon>
    </lineage>
</organism>
<dbReference type="GO" id="GO:0006882">
    <property type="term" value="P:intracellular zinc ion homeostasis"/>
    <property type="evidence" value="ECO:0007669"/>
    <property type="project" value="TreeGrafter"/>
</dbReference>
<feature type="transmembrane region" description="Helical" evidence="9">
    <location>
        <begin position="39"/>
        <end position="62"/>
    </location>
</feature>
<dbReference type="Gene3D" id="1.20.1510.10">
    <property type="entry name" value="Cation efflux protein transmembrane domain"/>
    <property type="match status" value="1"/>
</dbReference>
<reference evidence="12 13" key="1">
    <citation type="journal article" date="2013" name="Appl. Environ. Microbiol.">
        <title>Genome analysis suggests that the soil oligotrophic bacterium Agromonas oligotrophica (Bradyrhizobium oligotrophicum) is a nitrogen-fixing symbiont of Aeschynomene indica.</title>
        <authorList>
            <person name="Okubo T."/>
            <person name="Fukushima S."/>
            <person name="Itakura M."/>
            <person name="Oshima K."/>
            <person name="Longtonglang A."/>
            <person name="Teaumroong N."/>
            <person name="Mitsui H."/>
            <person name="Hattori M."/>
            <person name="Hattori R."/>
            <person name="Hattori T."/>
            <person name="Minamisawa K."/>
        </authorList>
    </citation>
    <scope>NUCLEOTIDE SEQUENCE [LARGE SCALE GENOMIC DNA]</scope>
    <source>
        <strain evidence="12 13">S58</strain>
    </source>
</reference>
<comment type="similarity">
    <text evidence="2">Belongs to the cation diffusion facilitator (CDF) transporter (TC 2.A.4) family.</text>
</comment>
<feature type="transmembrane region" description="Helical" evidence="9">
    <location>
        <begin position="160"/>
        <end position="178"/>
    </location>
</feature>
<dbReference type="SUPFAM" id="SSF160240">
    <property type="entry name" value="Cation efflux protein cytoplasmic domain-like"/>
    <property type="match status" value="1"/>
</dbReference>
<dbReference type="GO" id="GO:0005886">
    <property type="term" value="C:plasma membrane"/>
    <property type="evidence" value="ECO:0007669"/>
    <property type="project" value="UniProtKB-SubCell"/>
</dbReference>
<evidence type="ECO:0000259" key="11">
    <source>
        <dbReference type="Pfam" id="PF16916"/>
    </source>
</evidence>
<evidence type="ECO:0000256" key="5">
    <source>
        <dbReference type="ARBA" id="ARBA00022692"/>
    </source>
</evidence>
<evidence type="ECO:0000256" key="9">
    <source>
        <dbReference type="SAM" id="Phobius"/>
    </source>
</evidence>
<dbReference type="Pfam" id="PF01545">
    <property type="entry name" value="Cation_efflux"/>
    <property type="match status" value="1"/>
</dbReference>
<protein>
    <recommendedName>
        <fullName evidence="8">Protein p34</fullName>
    </recommendedName>
</protein>
<dbReference type="PANTHER" id="PTHR43840">
    <property type="entry name" value="MITOCHONDRIAL METAL TRANSPORTER 1-RELATED"/>
    <property type="match status" value="1"/>
</dbReference>
<dbReference type="GO" id="GO:0015093">
    <property type="term" value="F:ferrous iron transmembrane transporter activity"/>
    <property type="evidence" value="ECO:0007669"/>
    <property type="project" value="TreeGrafter"/>
</dbReference>
<name>M4Z611_9BRAD</name>
<evidence type="ECO:0000256" key="4">
    <source>
        <dbReference type="ARBA" id="ARBA00022475"/>
    </source>
</evidence>
<dbReference type="AlphaFoldDB" id="M4Z611"/>
<gene>
    <name evidence="12" type="ORF">S58_29520</name>
</gene>
<dbReference type="InterPro" id="IPR058533">
    <property type="entry name" value="Cation_efflux_TM"/>
</dbReference>
<evidence type="ECO:0000256" key="6">
    <source>
        <dbReference type="ARBA" id="ARBA00022989"/>
    </source>
</evidence>
<keyword evidence="7 9" id="KW-0472">Membrane</keyword>
<evidence type="ECO:0000256" key="8">
    <source>
        <dbReference type="ARBA" id="ARBA00068882"/>
    </source>
</evidence>
<dbReference type="InterPro" id="IPR002524">
    <property type="entry name" value="Cation_efflux"/>
</dbReference>
<dbReference type="KEGG" id="aol:S58_29520"/>
<evidence type="ECO:0000256" key="2">
    <source>
        <dbReference type="ARBA" id="ARBA00008114"/>
    </source>
</evidence>
<dbReference type="InterPro" id="IPR027470">
    <property type="entry name" value="Cation_efflux_CTD"/>
</dbReference>